<reference evidence="1" key="1">
    <citation type="submission" date="2022-02" db="EMBL/GenBank/DDBJ databases">
        <title>Plant Genome Project.</title>
        <authorList>
            <person name="Zhang R.-G."/>
        </authorList>
    </citation>
    <scope>NUCLEOTIDE SEQUENCE</scope>
    <source>
        <strain evidence="1">AT1</strain>
    </source>
</reference>
<evidence type="ECO:0000313" key="2">
    <source>
        <dbReference type="Proteomes" id="UP001062846"/>
    </source>
</evidence>
<proteinExistence type="predicted"/>
<evidence type="ECO:0000313" key="1">
    <source>
        <dbReference type="EMBL" id="KAI8529256.1"/>
    </source>
</evidence>
<organism evidence="1 2">
    <name type="scientific">Rhododendron molle</name>
    <name type="common">Chinese azalea</name>
    <name type="synonym">Azalea mollis</name>
    <dbReference type="NCBI Taxonomy" id="49168"/>
    <lineage>
        <taxon>Eukaryota</taxon>
        <taxon>Viridiplantae</taxon>
        <taxon>Streptophyta</taxon>
        <taxon>Embryophyta</taxon>
        <taxon>Tracheophyta</taxon>
        <taxon>Spermatophyta</taxon>
        <taxon>Magnoliopsida</taxon>
        <taxon>eudicotyledons</taxon>
        <taxon>Gunneridae</taxon>
        <taxon>Pentapetalae</taxon>
        <taxon>asterids</taxon>
        <taxon>Ericales</taxon>
        <taxon>Ericaceae</taxon>
        <taxon>Ericoideae</taxon>
        <taxon>Rhodoreae</taxon>
        <taxon>Rhododendron</taxon>
    </lineage>
</organism>
<sequence length="86" mass="9544">MLGMVRQRIARQGITASGMQIQALLCASRSYSSGAKEMTVRDALNSALDEEMSADPKVFLMGEEVCRSFDSRHVFVFRGLFIHMGV</sequence>
<name>A0ACC0LKI9_RHOML</name>
<accession>A0ACC0LKI9</accession>
<keyword evidence="2" id="KW-1185">Reference proteome</keyword>
<comment type="caution">
    <text evidence="1">The sequence shown here is derived from an EMBL/GenBank/DDBJ whole genome shotgun (WGS) entry which is preliminary data.</text>
</comment>
<dbReference type="Proteomes" id="UP001062846">
    <property type="component" value="Chromosome 12"/>
</dbReference>
<gene>
    <name evidence="1" type="ORF">RHMOL_Rhmol12G0211200</name>
</gene>
<protein>
    <submittedName>
        <fullName evidence="1">Uncharacterized protein</fullName>
    </submittedName>
</protein>
<dbReference type="EMBL" id="CM046399">
    <property type="protein sequence ID" value="KAI8529256.1"/>
    <property type="molecule type" value="Genomic_DNA"/>
</dbReference>